<keyword evidence="3" id="KW-0472">Membrane</keyword>
<feature type="domain" description="Major facilitator superfamily (MFS) profile" evidence="4">
    <location>
        <begin position="56"/>
        <end position="438"/>
    </location>
</feature>
<evidence type="ECO:0000313" key="5">
    <source>
        <dbReference type="EMBL" id="CAG9982669.1"/>
    </source>
</evidence>
<dbReference type="AlphaFoldDB" id="A0A9N9U5Q4"/>
<evidence type="ECO:0000259" key="4">
    <source>
        <dbReference type="PROSITE" id="PS50850"/>
    </source>
</evidence>
<keyword evidence="3" id="KW-1133">Transmembrane helix</keyword>
<dbReference type="InterPro" id="IPR011701">
    <property type="entry name" value="MFS"/>
</dbReference>
<dbReference type="OrthoDB" id="6499973at2759"/>
<evidence type="ECO:0000256" key="1">
    <source>
        <dbReference type="ARBA" id="ARBA00004141"/>
    </source>
</evidence>
<feature type="transmembrane region" description="Helical" evidence="3">
    <location>
        <begin position="181"/>
        <end position="200"/>
    </location>
</feature>
<reference evidence="6" key="1">
    <citation type="submission" date="2019-06" db="EMBL/GenBank/DDBJ databases">
        <authorList>
            <person name="Broberg M."/>
        </authorList>
    </citation>
    <scope>NUCLEOTIDE SEQUENCE [LARGE SCALE GENOMIC DNA]</scope>
</reference>
<dbReference type="Proteomes" id="UP000754883">
    <property type="component" value="Unassembled WGS sequence"/>
</dbReference>
<evidence type="ECO:0000256" key="2">
    <source>
        <dbReference type="ARBA" id="ARBA00006727"/>
    </source>
</evidence>
<feature type="transmembrane region" description="Helical" evidence="3">
    <location>
        <begin position="124"/>
        <end position="143"/>
    </location>
</feature>
<dbReference type="InterPro" id="IPR020846">
    <property type="entry name" value="MFS_dom"/>
</dbReference>
<protein>
    <recommendedName>
        <fullName evidence="4">Major facilitator superfamily (MFS) profile domain-containing protein</fullName>
    </recommendedName>
</protein>
<sequence>MAPNSPPDINGLFEPTELEGTKAQASSGSVFVATAELETEYTAGASPNGGYGWVCTAAVAIINMHSWGFSSAYAVFLAHYLDTDIFPGTTSLDYAFIGGLSLTCLFLISPVATICVGRFGIRPVMLAGMLLESVSLVCASLASQPWHLFLTQGVLFGLGLGLLFIPTAAVIPQWFTTRRSLATGFALAGAALGGTVYSLAAGAMIRNLGLHWALRVLGLLAFVVNTSMIILVRDRNKATAGAIRNPFQIKHFKMLGFWLLVAFGGFTMLGYFILIFTLASFANHLGLDSSKASIVSAIFNLGQAVGRPLVGYLSDRFGRINMAAIMTLLAGILPLAMWVCTQTYTTLVSFAMFEGIVGGVFWAAIAPLMIEVVGMKDVASGLTPMWLSLAIPCTFSEAIALTMVKDTGSYLGTQLFTGFMYIIAAGCLFLLRGWKISRMGMESSQRENALGGSDTSQQGNQKVEVVSPIFHRGAIGNVLKSFRWMKV</sequence>
<feature type="transmembrane region" description="Helical" evidence="3">
    <location>
        <begin position="351"/>
        <end position="373"/>
    </location>
</feature>
<dbReference type="PANTHER" id="PTHR11360:SF315">
    <property type="entry name" value="TRANSPORTER MCH2-RELATED"/>
    <property type="match status" value="1"/>
</dbReference>
<reference evidence="5 6" key="2">
    <citation type="submission" date="2021-10" db="EMBL/GenBank/DDBJ databases">
        <authorList>
            <person name="Piombo E."/>
        </authorList>
    </citation>
    <scope>NUCLEOTIDE SEQUENCE [LARGE SCALE GENOMIC DNA]</scope>
</reference>
<feature type="transmembrane region" description="Helical" evidence="3">
    <location>
        <begin position="410"/>
        <end position="431"/>
    </location>
</feature>
<feature type="transmembrane region" description="Helical" evidence="3">
    <location>
        <begin position="254"/>
        <end position="282"/>
    </location>
</feature>
<dbReference type="InterPro" id="IPR050327">
    <property type="entry name" value="Proton-linked_MCT"/>
</dbReference>
<comment type="similarity">
    <text evidence="2">Belongs to the major facilitator superfamily. Monocarboxylate porter (TC 2.A.1.13) family.</text>
</comment>
<dbReference type="Pfam" id="PF07690">
    <property type="entry name" value="MFS_1"/>
    <property type="match status" value="1"/>
</dbReference>
<feature type="transmembrane region" description="Helical" evidence="3">
    <location>
        <begin position="212"/>
        <end position="233"/>
    </location>
</feature>
<organism evidence="5 6">
    <name type="scientific">Clonostachys byssicola</name>
    <dbReference type="NCBI Taxonomy" id="160290"/>
    <lineage>
        <taxon>Eukaryota</taxon>
        <taxon>Fungi</taxon>
        <taxon>Dikarya</taxon>
        <taxon>Ascomycota</taxon>
        <taxon>Pezizomycotina</taxon>
        <taxon>Sordariomycetes</taxon>
        <taxon>Hypocreomycetidae</taxon>
        <taxon>Hypocreales</taxon>
        <taxon>Bionectriaceae</taxon>
        <taxon>Clonostachys</taxon>
    </lineage>
</organism>
<comment type="subcellular location">
    <subcellularLocation>
        <location evidence="1">Membrane</location>
        <topology evidence="1">Multi-pass membrane protein</topology>
    </subcellularLocation>
</comment>
<dbReference type="PROSITE" id="PS50850">
    <property type="entry name" value="MFS"/>
    <property type="match status" value="1"/>
</dbReference>
<feature type="transmembrane region" description="Helical" evidence="3">
    <location>
        <begin position="149"/>
        <end position="169"/>
    </location>
</feature>
<evidence type="ECO:0000256" key="3">
    <source>
        <dbReference type="SAM" id="Phobius"/>
    </source>
</evidence>
<proteinExistence type="inferred from homology"/>
<dbReference type="GO" id="GO:0022857">
    <property type="term" value="F:transmembrane transporter activity"/>
    <property type="evidence" value="ECO:0007669"/>
    <property type="project" value="InterPro"/>
</dbReference>
<dbReference type="InterPro" id="IPR036259">
    <property type="entry name" value="MFS_trans_sf"/>
</dbReference>
<gene>
    <name evidence="5" type="ORF">CBYS24578_00017499</name>
</gene>
<accession>A0A9N9U5Q4</accession>
<dbReference type="Gene3D" id="1.20.1250.20">
    <property type="entry name" value="MFS general substrate transporter like domains"/>
    <property type="match status" value="2"/>
</dbReference>
<feature type="transmembrane region" description="Helical" evidence="3">
    <location>
        <begin position="320"/>
        <end position="339"/>
    </location>
</feature>
<dbReference type="SUPFAM" id="SSF103473">
    <property type="entry name" value="MFS general substrate transporter"/>
    <property type="match status" value="1"/>
</dbReference>
<keyword evidence="3" id="KW-0812">Transmembrane</keyword>
<comment type="caution">
    <text evidence="5">The sequence shown here is derived from an EMBL/GenBank/DDBJ whole genome shotgun (WGS) entry which is preliminary data.</text>
</comment>
<keyword evidence="6" id="KW-1185">Reference proteome</keyword>
<dbReference type="EMBL" id="CABFNO020001343">
    <property type="protein sequence ID" value="CAG9982669.1"/>
    <property type="molecule type" value="Genomic_DNA"/>
</dbReference>
<feature type="transmembrane region" description="Helical" evidence="3">
    <location>
        <begin position="94"/>
        <end position="117"/>
    </location>
</feature>
<name>A0A9N9U5Q4_9HYPO</name>
<evidence type="ECO:0000313" key="6">
    <source>
        <dbReference type="Proteomes" id="UP000754883"/>
    </source>
</evidence>
<dbReference type="PANTHER" id="PTHR11360">
    <property type="entry name" value="MONOCARBOXYLATE TRANSPORTER"/>
    <property type="match status" value="1"/>
</dbReference>
<dbReference type="GO" id="GO:0016020">
    <property type="term" value="C:membrane"/>
    <property type="evidence" value="ECO:0007669"/>
    <property type="project" value="UniProtKB-SubCell"/>
</dbReference>